<keyword evidence="1" id="KW-0732">Signal</keyword>
<evidence type="ECO:0000313" key="4">
    <source>
        <dbReference type="Proteomes" id="UP000829194"/>
    </source>
</evidence>
<dbReference type="EMBL" id="CP093547">
    <property type="protein sequence ID" value="UNP31544.1"/>
    <property type="molecule type" value="Genomic_DNA"/>
</dbReference>
<sequence length="173" mass="19247">MKDQGFPFAACLLAGALSLSSLAAKADEPDADAALRQTIAALDAKVFDAYNRCDLETFEQYFSPDVEFYHDKGGASFDRATVVSNTRKYICNKVRRELLPATLKVYPIKDYGAIEEGEHRFCEVSSGKCEGSAKFLMVWALKDGQWRMTRVMSYGHRALTEQEKAELSKKPGG</sequence>
<protein>
    <submittedName>
        <fullName evidence="3">Nuclear transport factor 2 family protein</fullName>
    </submittedName>
</protein>
<reference evidence="3 4" key="1">
    <citation type="submission" date="2022-03" db="EMBL/GenBank/DDBJ databases">
        <title>Complete genome sequence of Lysobacter capsici VKM B-2533 and Lysobacter gummosus 10.1.1, promising sources of lytic agents.</title>
        <authorList>
            <person name="Tarlachkov S.V."/>
            <person name="Kudryakova I.V."/>
            <person name="Afoshin A.S."/>
            <person name="Leontyevskaya E.A."/>
            <person name="Leontyevskaya N.V."/>
        </authorList>
    </citation>
    <scope>NUCLEOTIDE SEQUENCE [LARGE SCALE GENOMIC DNA]</scope>
    <source>
        <strain evidence="3 4">10.1.1</strain>
    </source>
</reference>
<gene>
    <name evidence="3" type="ORF">MOV92_09975</name>
</gene>
<organism evidence="3 4">
    <name type="scientific">Lysobacter gummosus</name>
    <dbReference type="NCBI Taxonomy" id="262324"/>
    <lineage>
        <taxon>Bacteria</taxon>
        <taxon>Pseudomonadati</taxon>
        <taxon>Pseudomonadota</taxon>
        <taxon>Gammaproteobacteria</taxon>
        <taxon>Lysobacterales</taxon>
        <taxon>Lysobacteraceae</taxon>
        <taxon>Lysobacter</taxon>
    </lineage>
</organism>
<keyword evidence="4" id="KW-1185">Reference proteome</keyword>
<name>A0ABY3XIR3_9GAMM</name>
<proteinExistence type="predicted"/>
<dbReference type="Proteomes" id="UP000829194">
    <property type="component" value="Chromosome"/>
</dbReference>
<dbReference type="InterPro" id="IPR032710">
    <property type="entry name" value="NTF2-like_dom_sf"/>
</dbReference>
<feature type="signal peptide" evidence="1">
    <location>
        <begin position="1"/>
        <end position="26"/>
    </location>
</feature>
<dbReference type="RefSeq" id="WP_057942668.1">
    <property type="nucleotide sequence ID" value="NZ_CP011131.1"/>
</dbReference>
<dbReference type="InterPro" id="IPR027843">
    <property type="entry name" value="DUF4440"/>
</dbReference>
<feature type="chain" id="PRO_5045110220" evidence="1">
    <location>
        <begin position="27"/>
        <end position="173"/>
    </location>
</feature>
<evidence type="ECO:0000256" key="1">
    <source>
        <dbReference type="SAM" id="SignalP"/>
    </source>
</evidence>
<dbReference type="Pfam" id="PF14534">
    <property type="entry name" value="DUF4440"/>
    <property type="match status" value="1"/>
</dbReference>
<dbReference type="Gene3D" id="3.10.450.50">
    <property type="match status" value="1"/>
</dbReference>
<feature type="domain" description="DUF4440" evidence="2">
    <location>
        <begin position="39"/>
        <end position="148"/>
    </location>
</feature>
<evidence type="ECO:0000313" key="3">
    <source>
        <dbReference type="EMBL" id="UNP31544.1"/>
    </source>
</evidence>
<dbReference type="SUPFAM" id="SSF54427">
    <property type="entry name" value="NTF2-like"/>
    <property type="match status" value="1"/>
</dbReference>
<accession>A0ABY3XIR3</accession>
<evidence type="ECO:0000259" key="2">
    <source>
        <dbReference type="Pfam" id="PF14534"/>
    </source>
</evidence>